<accession>Q6BFT0</accession>
<dbReference type="HOGENOM" id="CLU_1974805_0_0_1"/>
<dbReference type="InParanoid" id="Q6BFT0"/>
<organism evidence="2 4">
    <name type="scientific">Paramecium tetraurelia</name>
    <dbReference type="NCBI Taxonomy" id="5888"/>
    <lineage>
        <taxon>Eukaryota</taxon>
        <taxon>Sar</taxon>
        <taxon>Alveolata</taxon>
        <taxon>Ciliophora</taxon>
        <taxon>Intramacronucleata</taxon>
        <taxon>Oligohymenophorea</taxon>
        <taxon>Peniculida</taxon>
        <taxon>Parameciidae</taxon>
        <taxon>Paramecium</taxon>
    </lineage>
</organism>
<name>Q6BFT0_PARTE</name>
<evidence type="ECO:0000256" key="1">
    <source>
        <dbReference type="SAM" id="MobiDB-lite"/>
    </source>
</evidence>
<protein>
    <submittedName>
        <fullName evidence="3">Chromosome undetermined scaffold_1, whole genome shotgun sequence</fullName>
    </submittedName>
</protein>
<reference evidence="3" key="3">
    <citation type="submission" date="2006-03" db="EMBL/GenBank/DDBJ databases">
        <authorList>
            <consortium name="Genoscope"/>
        </authorList>
    </citation>
    <scope>NUCLEOTIDE SEQUENCE</scope>
    <source>
        <strain evidence="3">Stock d4-2</strain>
    </source>
</reference>
<dbReference type="OMA" id="NEDGGWI"/>
<keyword evidence="4" id="KW-1185">Reference proteome</keyword>
<proteinExistence type="predicted"/>
<sequence length="127" mass="14808">MQQEKVISKDWLRIDPFDSPILKNAPKHQPEKFSQYKDLKDEQDNVIGFLVDDQQYFFNEDGGWIDYNGCYYDKEGQPAGWFVLHPGDVVHEHFYDQDGFYVPSDDENGDLDNVKAEKVKSQQNVAT</sequence>
<evidence type="ECO:0000313" key="3">
    <source>
        <dbReference type="EMBL" id="CAK55775.1"/>
    </source>
</evidence>
<dbReference type="GeneID" id="5008957"/>
<gene>
    <name evidence="3" type="ORF">GSPATT00000210001</name>
    <name evidence="2" type="ORF">PTMB.292</name>
</gene>
<dbReference type="RefSeq" id="XP_001347117.1">
    <property type="nucleotide sequence ID" value="XM_001347081.1"/>
</dbReference>
<feature type="region of interest" description="Disordered" evidence="1">
    <location>
        <begin position="105"/>
        <end position="127"/>
    </location>
</feature>
<dbReference type="RefSeq" id="XP_001423173.1">
    <property type="nucleotide sequence ID" value="XM_001423136.2"/>
</dbReference>
<dbReference type="KEGG" id="ptm:PTMB.292"/>
<evidence type="ECO:0000313" key="2">
    <source>
        <dbReference type="EMBL" id="CAH03490.1"/>
    </source>
</evidence>
<reference evidence="3 4" key="2">
    <citation type="journal article" date="2006" name="Nature">
        <title>Global trends of whole-genome duplications revealed by the ciliate Paramecium tetraurelia.</title>
        <authorList>
            <consortium name="Genoscope"/>
            <person name="Aury J.-M."/>
            <person name="Jaillon O."/>
            <person name="Duret L."/>
            <person name="Noel B."/>
            <person name="Jubin C."/>
            <person name="Porcel B.M."/>
            <person name="Segurens B."/>
            <person name="Daubin V."/>
            <person name="Anthouard V."/>
            <person name="Aiach N."/>
            <person name="Arnaiz O."/>
            <person name="Billaut A."/>
            <person name="Beisson J."/>
            <person name="Blanc I."/>
            <person name="Bouhouche K."/>
            <person name="Camara F."/>
            <person name="Duharcourt S."/>
            <person name="Guigo R."/>
            <person name="Gogendeau D."/>
            <person name="Katinka M."/>
            <person name="Keller A.-M."/>
            <person name="Kissmehl R."/>
            <person name="Klotz C."/>
            <person name="Koll F."/>
            <person name="Le Moue A."/>
            <person name="Lepere C."/>
            <person name="Malinsky S."/>
            <person name="Nowacki M."/>
            <person name="Nowak J.K."/>
            <person name="Plattner H."/>
            <person name="Poulain J."/>
            <person name="Ruiz F."/>
            <person name="Serrano V."/>
            <person name="Zagulski M."/>
            <person name="Dessen P."/>
            <person name="Betermier M."/>
            <person name="Weissenbach J."/>
            <person name="Scarpelli C."/>
            <person name="Schachter V."/>
            <person name="Sperling L."/>
            <person name="Meyer E."/>
            <person name="Cohen J."/>
            <person name="Wincker P."/>
        </authorList>
    </citation>
    <scope>NUCLEOTIDE SEQUENCE [LARGE SCALE GENOMIC DNA]</scope>
    <source>
        <strain evidence="3 4">Stock d4-2</strain>
    </source>
</reference>
<dbReference type="EMBL" id="CR548612">
    <property type="protein sequence ID" value="CAH03490.1"/>
    <property type="molecule type" value="Genomic_DNA"/>
</dbReference>
<reference evidence="2" key="4">
    <citation type="submission" date="2006-11" db="EMBL/GenBank/DDBJ databases">
        <title>Paramecium megabase sequencing project.</title>
        <authorList>
            <person name="Nowak J.K."/>
            <person name="Migdalski A."/>
            <person name="Gromadka R."/>
            <person name="Zagulski M."/>
        </authorList>
    </citation>
    <scope>NUCLEOTIDE SEQUENCE</scope>
    <source>
        <strain evidence="2">Stock d4-2</strain>
    </source>
</reference>
<dbReference type="KEGG" id="ptm:GSPATT00000210001"/>
<dbReference type="OrthoDB" id="291199at2759"/>
<reference evidence="2 4" key="1">
    <citation type="journal article" date="2004" name="Curr. Biol.">
        <title>High coding density on the largest Paramecium tetraurelia somatic chromosome.</title>
        <authorList>
            <person name="Zagulski M."/>
            <person name="Nowak J.K."/>
            <person name="Le Mouel A."/>
            <person name="Nowacki M."/>
            <person name="Migdalski A."/>
            <person name="Gromadka R."/>
            <person name="Noel B."/>
            <person name="Blanc I."/>
            <person name="Dessen P."/>
            <person name="Wincker P."/>
            <person name="Keller A.M."/>
            <person name="Cohen J."/>
            <person name="Meyer E."/>
            <person name="Sperling L."/>
        </authorList>
    </citation>
    <scope>NUCLEOTIDE SEQUENCE [LARGE SCALE GENOMIC DNA]</scope>
    <source>
        <strain evidence="2 4">Stock d4-2</strain>
    </source>
</reference>
<dbReference type="Proteomes" id="UP000000600">
    <property type="component" value="Unassembled WGS sequence"/>
</dbReference>
<dbReference type="EMBL" id="CT867985">
    <property type="protein sequence ID" value="CAK55775.1"/>
    <property type="molecule type" value="Genomic_DNA"/>
</dbReference>
<evidence type="ECO:0000313" key="4">
    <source>
        <dbReference type="Proteomes" id="UP000000600"/>
    </source>
</evidence>
<dbReference type="GeneID" id="79573944"/>
<dbReference type="AlphaFoldDB" id="Q6BFT0"/>